<dbReference type="Gramene" id="Solyc06g064900.3.1">
    <property type="protein sequence ID" value="Solyc06g064900.3.1"/>
    <property type="gene ID" value="Solyc06g064900.3"/>
</dbReference>
<organism evidence="1">
    <name type="scientific">Solanum lycopersicum</name>
    <name type="common">Tomato</name>
    <name type="synonym">Lycopersicon esculentum</name>
    <dbReference type="NCBI Taxonomy" id="4081"/>
    <lineage>
        <taxon>Eukaryota</taxon>
        <taxon>Viridiplantae</taxon>
        <taxon>Streptophyta</taxon>
        <taxon>Embryophyta</taxon>
        <taxon>Tracheophyta</taxon>
        <taxon>Spermatophyta</taxon>
        <taxon>Magnoliopsida</taxon>
        <taxon>eudicotyledons</taxon>
        <taxon>Gunneridae</taxon>
        <taxon>Pentapetalae</taxon>
        <taxon>asterids</taxon>
        <taxon>lamiids</taxon>
        <taxon>Solanales</taxon>
        <taxon>Solanaceae</taxon>
        <taxon>Solanoideae</taxon>
        <taxon>Solaneae</taxon>
        <taxon>Solanum</taxon>
        <taxon>Solanum subgen. Lycopersicon</taxon>
    </lineage>
</organism>
<evidence type="ECO:0000313" key="1">
    <source>
        <dbReference type="EnsemblPlants" id="Solyc06g064900.3.1"/>
    </source>
</evidence>
<dbReference type="PaxDb" id="4081-Solyc06g064900.2.1"/>
<evidence type="ECO:0000313" key="2">
    <source>
        <dbReference type="Proteomes" id="UP000004994"/>
    </source>
</evidence>
<reference evidence="1" key="1">
    <citation type="journal article" date="2012" name="Nature">
        <title>The tomato genome sequence provides insights into fleshy fruit evolution.</title>
        <authorList>
            <consortium name="Tomato Genome Consortium"/>
        </authorList>
    </citation>
    <scope>NUCLEOTIDE SEQUENCE [LARGE SCALE GENOMIC DNA]</scope>
    <source>
        <strain evidence="1">cv. Heinz 1706</strain>
    </source>
</reference>
<dbReference type="AlphaFoldDB" id="A0A3Q7HRZ3"/>
<keyword evidence="2" id="KW-1185">Reference proteome</keyword>
<name>A0A3Q7HRZ3_SOLLC</name>
<accession>A0A3Q7HRZ3</accession>
<dbReference type="EnsemblPlants" id="Solyc06g064900.3.1">
    <property type="protein sequence ID" value="Solyc06g064900.3.1"/>
    <property type="gene ID" value="Solyc06g064900.3"/>
</dbReference>
<reference evidence="1" key="2">
    <citation type="submission" date="2019-01" db="UniProtKB">
        <authorList>
            <consortium name="EnsemblPlants"/>
        </authorList>
    </citation>
    <scope>IDENTIFICATION</scope>
    <source>
        <strain evidence="1">cv. Heinz 1706</strain>
    </source>
</reference>
<dbReference type="Proteomes" id="UP000004994">
    <property type="component" value="Chromosome 6"/>
</dbReference>
<protein>
    <submittedName>
        <fullName evidence="1">Uncharacterized protein</fullName>
    </submittedName>
</protein>
<dbReference type="InParanoid" id="A0A3Q7HRZ3"/>
<sequence length="75" mass="8940">MKFSSPRVLLEDEPYFHLWQKYRVKNAEQTPLTTLYVENLLQEIASKFSLLLPKRVVLHISFKLSKNYIEVQCII</sequence>
<proteinExistence type="predicted"/>